<dbReference type="Gene3D" id="3.90.76.10">
    <property type="entry name" value="Dipeptide-binding Protein, Domain 1"/>
    <property type="match status" value="1"/>
</dbReference>
<dbReference type="Gene3D" id="3.10.105.10">
    <property type="entry name" value="Dipeptide-binding Protein, Domain 3"/>
    <property type="match status" value="1"/>
</dbReference>
<name>A0ABT1NKF0_9FIRM</name>
<evidence type="ECO:0000256" key="3">
    <source>
        <dbReference type="ARBA" id="ARBA00022729"/>
    </source>
</evidence>
<dbReference type="InterPro" id="IPR039424">
    <property type="entry name" value="SBP_5"/>
</dbReference>
<sequence>MKRIISTVLLLVMILSVITGCSGNPKEGQDLPDKTPALKEIKFASPSDVSSLDPRNATGTTTAGILAHVFSSLLRTDAKGAIVNDLAESYELVDATTWKFKLKDGITFHDGSKLTSEDVEYTISTIKDKDKKYKLASDFSFMTVKIIDELNFEIITDEPFLALPLRLNYVKIIPKAYVEKVGDEEFAKAPIGSGPYKFVERKKDEKVVMEAYDNYFGGRPAIDKATYVVIPEAASRIAALEAGDVDIISNVETSQVERLKAEENLDVIGNPTTRVIFMGINSIAKGPMQDVRVRQALNYAVDKQAIIKGVLDGYATPIATISTPEYEGYDSSIAPYEYNPEKAKQLLAEAGYANGFEIDIAVTPGYLNGADVVQAISAQLAEVGIKCNVKETDSASQREKIVAGTVEQLYMNGIGGPYSNIDLVAKIAFGTGERFSTYSNPNFDSLRLKAAATVDEKESDELLSQLQQLAKDEAPAIFLYQQYGLYGYNSKKVINWSPRVDEMILITEADVH</sequence>
<organism evidence="5 6">
    <name type="scientific">Lutispora saccharofermentans</name>
    <dbReference type="NCBI Taxonomy" id="3024236"/>
    <lineage>
        <taxon>Bacteria</taxon>
        <taxon>Bacillati</taxon>
        <taxon>Bacillota</taxon>
        <taxon>Clostridia</taxon>
        <taxon>Lutisporales</taxon>
        <taxon>Lutisporaceae</taxon>
        <taxon>Lutispora</taxon>
    </lineage>
</organism>
<reference evidence="5 6" key="1">
    <citation type="submission" date="2021-10" db="EMBL/GenBank/DDBJ databases">
        <title>Lutispora strain m25 sp. nov., a thermophilic, non-spore-forming bacterium isolated from a lab-scale methanogenic bioreactor digesting anaerobic sludge.</title>
        <authorList>
            <person name="El Houari A."/>
            <person name="Mcdonald J."/>
        </authorList>
    </citation>
    <scope>NUCLEOTIDE SEQUENCE [LARGE SCALE GENOMIC DNA]</scope>
    <source>
        <strain evidence="6">m25</strain>
    </source>
</reference>
<accession>A0ABT1NKF0</accession>
<dbReference type="Gene3D" id="3.40.190.10">
    <property type="entry name" value="Periplasmic binding protein-like II"/>
    <property type="match status" value="1"/>
</dbReference>
<dbReference type="PROSITE" id="PS51257">
    <property type="entry name" value="PROKAR_LIPOPROTEIN"/>
    <property type="match status" value="1"/>
</dbReference>
<dbReference type="PANTHER" id="PTHR30290">
    <property type="entry name" value="PERIPLASMIC BINDING COMPONENT OF ABC TRANSPORTER"/>
    <property type="match status" value="1"/>
</dbReference>
<evidence type="ECO:0000313" key="5">
    <source>
        <dbReference type="EMBL" id="MCQ1531750.1"/>
    </source>
</evidence>
<evidence type="ECO:0000259" key="4">
    <source>
        <dbReference type="Pfam" id="PF00496"/>
    </source>
</evidence>
<dbReference type="PANTHER" id="PTHR30290:SF9">
    <property type="entry name" value="OLIGOPEPTIDE-BINDING PROTEIN APPA"/>
    <property type="match status" value="1"/>
</dbReference>
<keyword evidence="6" id="KW-1185">Reference proteome</keyword>
<dbReference type="InterPro" id="IPR030678">
    <property type="entry name" value="Peptide/Ni-bd"/>
</dbReference>
<dbReference type="InterPro" id="IPR000914">
    <property type="entry name" value="SBP_5_dom"/>
</dbReference>
<evidence type="ECO:0000256" key="2">
    <source>
        <dbReference type="ARBA" id="ARBA00022448"/>
    </source>
</evidence>
<dbReference type="RefSeq" id="WP_255229316.1">
    <property type="nucleotide sequence ID" value="NZ_JAJEKE010000029.1"/>
</dbReference>
<evidence type="ECO:0000256" key="1">
    <source>
        <dbReference type="ARBA" id="ARBA00005695"/>
    </source>
</evidence>
<comment type="similarity">
    <text evidence="1">Belongs to the bacterial solute-binding protein 5 family.</text>
</comment>
<evidence type="ECO:0000313" key="6">
    <source>
        <dbReference type="Proteomes" id="UP001651880"/>
    </source>
</evidence>
<proteinExistence type="inferred from homology"/>
<feature type="domain" description="Solute-binding protein family 5" evidence="4">
    <location>
        <begin position="82"/>
        <end position="422"/>
    </location>
</feature>
<dbReference type="PIRSF" id="PIRSF002741">
    <property type="entry name" value="MppA"/>
    <property type="match status" value="1"/>
</dbReference>
<protein>
    <submittedName>
        <fullName evidence="5">ABC transporter substrate-binding protein</fullName>
    </submittedName>
</protein>
<gene>
    <name evidence="5" type="ORF">LJD61_19720</name>
</gene>
<dbReference type="SUPFAM" id="SSF53850">
    <property type="entry name" value="Periplasmic binding protein-like II"/>
    <property type="match status" value="1"/>
</dbReference>
<dbReference type="Pfam" id="PF00496">
    <property type="entry name" value="SBP_bac_5"/>
    <property type="match status" value="1"/>
</dbReference>
<keyword evidence="3" id="KW-0732">Signal</keyword>
<dbReference type="Proteomes" id="UP001651880">
    <property type="component" value="Unassembled WGS sequence"/>
</dbReference>
<keyword evidence="2" id="KW-0813">Transport</keyword>
<comment type="caution">
    <text evidence="5">The sequence shown here is derived from an EMBL/GenBank/DDBJ whole genome shotgun (WGS) entry which is preliminary data.</text>
</comment>
<dbReference type="EMBL" id="JAJEKE010000029">
    <property type="protein sequence ID" value="MCQ1531750.1"/>
    <property type="molecule type" value="Genomic_DNA"/>
</dbReference>